<comment type="caution">
    <text evidence="2">The sequence shown here is derived from an EMBL/GenBank/DDBJ whole genome shotgun (WGS) entry which is preliminary data.</text>
</comment>
<feature type="transmembrane region" description="Helical" evidence="1">
    <location>
        <begin position="74"/>
        <end position="98"/>
    </location>
</feature>
<name>A0A2G9YLE7_9BACT</name>
<evidence type="ECO:0000313" key="3">
    <source>
        <dbReference type="Proteomes" id="UP000231292"/>
    </source>
</evidence>
<reference evidence="2 3" key="1">
    <citation type="submission" date="2017-09" db="EMBL/GenBank/DDBJ databases">
        <title>Depth-based differentiation of microbial function through sediment-hosted aquifers and enrichment of novel symbionts in the deep terrestrial subsurface.</title>
        <authorList>
            <person name="Probst A.J."/>
            <person name="Ladd B."/>
            <person name="Jarett J.K."/>
            <person name="Geller-Mcgrath D.E."/>
            <person name="Sieber C.M."/>
            <person name="Emerson J.B."/>
            <person name="Anantharaman K."/>
            <person name="Thomas B.C."/>
            <person name="Malmstrom R."/>
            <person name="Stieglmeier M."/>
            <person name="Klingl A."/>
            <person name="Woyke T."/>
            <person name="Ryan C.M."/>
            <person name="Banfield J.F."/>
        </authorList>
    </citation>
    <scope>NUCLEOTIDE SEQUENCE [LARGE SCALE GENOMIC DNA]</scope>
    <source>
        <strain evidence="2">CG23_combo_of_CG06-09_8_20_14_all_41_10</strain>
    </source>
</reference>
<dbReference type="EMBL" id="PCRK01000001">
    <property type="protein sequence ID" value="PIP19972.1"/>
    <property type="molecule type" value="Genomic_DNA"/>
</dbReference>
<evidence type="ECO:0000256" key="1">
    <source>
        <dbReference type="SAM" id="Phobius"/>
    </source>
</evidence>
<evidence type="ECO:0008006" key="4">
    <source>
        <dbReference type="Google" id="ProtNLM"/>
    </source>
</evidence>
<dbReference type="AlphaFoldDB" id="A0A2G9YLE7"/>
<keyword evidence="1" id="KW-1133">Transmembrane helix</keyword>
<evidence type="ECO:0000313" key="2">
    <source>
        <dbReference type="EMBL" id="PIP19972.1"/>
    </source>
</evidence>
<sequence length="101" mass="11177">LLAGIFKDAFSLTPPGVNTILFPMWIFLIAKLIHEVSIDDNLTRMLLLFVVVLLNNIISGLVLIYSGGFLPLGIFLRITLLASIYTALILPLILRFIVPTP</sequence>
<feature type="transmembrane region" description="Helical" evidence="1">
    <location>
        <begin position="12"/>
        <end position="33"/>
    </location>
</feature>
<feature type="transmembrane region" description="Helical" evidence="1">
    <location>
        <begin position="45"/>
        <end position="68"/>
    </location>
</feature>
<proteinExistence type="predicted"/>
<organism evidence="2 3">
    <name type="scientific">Candidatus Sherwoodlollariibacterium unditelluris</name>
    <dbReference type="NCBI Taxonomy" id="1974757"/>
    <lineage>
        <taxon>Bacteria</taxon>
        <taxon>Pseudomonadati</taxon>
        <taxon>Candidatus Omnitrophota</taxon>
        <taxon>Candidatus Sherwoodlollariibacterium</taxon>
    </lineage>
</organism>
<gene>
    <name evidence="2" type="ORF">COX41_00005</name>
</gene>
<accession>A0A2G9YLE7</accession>
<feature type="non-terminal residue" evidence="2">
    <location>
        <position position="1"/>
    </location>
</feature>
<keyword evidence="1" id="KW-0812">Transmembrane</keyword>
<keyword evidence="1" id="KW-0472">Membrane</keyword>
<protein>
    <recommendedName>
        <fullName evidence="4">Rod shape-determining protein MreD</fullName>
    </recommendedName>
</protein>
<dbReference type="Proteomes" id="UP000231292">
    <property type="component" value="Unassembled WGS sequence"/>
</dbReference>